<dbReference type="InterPro" id="IPR049730">
    <property type="entry name" value="SNF2/RAD54-like_C"/>
</dbReference>
<keyword evidence="1" id="KW-0547">Nucleotide-binding</keyword>
<dbReference type="GO" id="GO:0016787">
    <property type="term" value="F:hydrolase activity"/>
    <property type="evidence" value="ECO:0007669"/>
    <property type="project" value="UniProtKB-KW"/>
</dbReference>
<evidence type="ECO:0000256" key="4">
    <source>
        <dbReference type="ARBA" id="ARBA00022840"/>
    </source>
</evidence>
<accession>A0A9P9E7J8</accession>
<dbReference type="GO" id="GO:0005524">
    <property type="term" value="F:ATP binding"/>
    <property type="evidence" value="ECO:0007669"/>
    <property type="project" value="UniProtKB-KW"/>
</dbReference>
<gene>
    <name evidence="7" type="ORF">B0J11DRAFT_503550</name>
</gene>
<reference evidence="7" key="1">
    <citation type="journal article" date="2021" name="Nat. Commun.">
        <title>Genetic determinants of endophytism in the Arabidopsis root mycobiome.</title>
        <authorList>
            <person name="Mesny F."/>
            <person name="Miyauchi S."/>
            <person name="Thiergart T."/>
            <person name="Pickel B."/>
            <person name="Atanasova L."/>
            <person name="Karlsson M."/>
            <person name="Huettel B."/>
            <person name="Barry K.W."/>
            <person name="Haridas S."/>
            <person name="Chen C."/>
            <person name="Bauer D."/>
            <person name="Andreopoulos W."/>
            <person name="Pangilinan J."/>
            <person name="LaButti K."/>
            <person name="Riley R."/>
            <person name="Lipzen A."/>
            <person name="Clum A."/>
            <person name="Drula E."/>
            <person name="Henrissat B."/>
            <person name="Kohler A."/>
            <person name="Grigoriev I.V."/>
            <person name="Martin F.M."/>
            <person name="Hacquard S."/>
        </authorList>
    </citation>
    <scope>NUCLEOTIDE SEQUENCE</scope>
    <source>
        <strain evidence="7">MPI-CAGE-CH-0243</strain>
    </source>
</reference>
<dbReference type="InterPro" id="IPR027417">
    <property type="entry name" value="P-loop_NTPase"/>
</dbReference>
<dbReference type="InterPro" id="IPR000330">
    <property type="entry name" value="SNF2_N"/>
</dbReference>
<evidence type="ECO:0000256" key="1">
    <source>
        <dbReference type="ARBA" id="ARBA00022741"/>
    </source>
</evidence>
<sequence>MAIHSAIEGAVKPKHLSWKLIRQHNVIIISHKQLESEDNLNYGRGKNTWQLCNLVIKPHYLVIDEAHHALNPSSRLFKAVVKLEAAKIFLVTGSPFRNNTRDIGTLFRILRVAPWDSPRMFLSTFTRSKKSTTLFSNINQKTALNVLLQPYMIRRFKEDHIALPALQETNLYHDVDLEYENINYEIKIGDETRDCFVDLEVARRGSYFRRLPMIQFACHPVLALRRFKIEGEEEADEKNIEASHEELTKLKSQEWQQIMKQLTASEQTWLSSPRFAATYEEIATYHQGNAEIPTKRIIFSMIRRALDLFNVEMQVQGHEKARIYYANSTMSIQKRLATCKNFADDPNRGCVLLAIAQALAEGFNITAANHMVFLSVSRCTKSEAKALCRVYRIGQEYPVRVVYMRAKAWPTDDQIYSLRSKKSKHVRKVVDGKLVKRHMLLEKSDDESAGTLFNEMPDEKNLEGDALSPTDLERLQRVEQLIDDEDSEEDGDNGEDGDGKEAEDSEEDEDERVVQLQRNWISS</sequence>
<evidence type="ECO:0000313" key="8">
    <source>
        <dbReference type="Proteomes" id="UP000700596"/>
    </source>
</evidence>
<dbReference type="Pfam" id="PF00176">
    <property type="entry name" value="SNF2-rel_dom"/>
    <property type="match status" value="1"/>
</dbReference>
<dbReference type="EMBL" id="JAGMWT010000003">
    <property type="protein sequence ID" value="KAH7132383.1"/>
    <property type="molecule type" value="Genomic_DNA"/>
</dbReference>
<dbReference type="PANTHER" id="PTHR45626:SF17">
    <property type="entry name" value="HELICASE-LIKE TRANSCRIPTION FACTOR"/>
    <property type="match status" value="1"/>
</dbReference>
<keyword evidence="3" id="KW-0347">Helicase</keyword>
<organism evidence="7 8">
    <name type="scientific">Dendryphion nanum</name>
    <dbReference type="NCBI Taxonomy" id="256645"/>
    <lineage>
        <taxon>Eukaryota</taxon>
        <taxon>Fungi</taxon>
        <taxon>Dikarya</taxon>
        <taxon>Ascomycota</taxon>
        <taxon>Pezizomycotina</taxon>
        <taxon>Dothideomycetes</taxon>
        <taxon>Pleosporomycetidae</taxon>
        <taxon>Pleosporales</taxon>
        <taxon>Torulaceae</taxon>
        <taxon>Dendryphion</taxon>
    </lineage>
</organism>
<keyword evidence="4" id="KW-0067">ATP-binding</keyword>
<dbReference type="InterPro" id="IPR014001">
    <property type="entry name" value="Helicase_ATP-bd"/>
</dbReference>
<dbReference type="Pfam" id="PF00271">
    <property type="entry name" value="Helicase_C"/>
    <property type="match status" value="1"/>
</dbReference>
<dbReference type="InterPro" id="IPR001650">
    <property type="entry name" value="Helicase_C-like"/>
</dbReference>
<dbReference type="GO" id="GO:0004386">
    <property type="term" value="F:helicase activity"/>
    <property type="evidence" value="ECO:0007669"/>
    <property type="project" value="UniProtKB-KW"/>
</dbReference>
<dbReference type="SUPFAM" id="SSF52540">
    <property type="entry name" value="P-loop containing nucleoside triphosphate hydrolases"/>
    <property type="match status" value="1"/>
</dbReference>
<dbReference type="CDD" id="cd18793">
    <property type="entry name" value="SF2_C_SNF"/>
    <property type="match status" value="1"/>
</dbReference>
<evidence type="ECO:0000256" key="3">
    <source>
        <dbReference type="ARBA" id="ARBA00022806"/>
    </source>
</evidence>
<feature type="region of interest" description="Disordered" evidence="5">
    <location>
        <begin position="448"/>
        <end position="523"/>
    </location>
</feature>
<dbReference type="SMART" id="SM00490">
    <property type="entry name" value="HELICc"/>
    <property type="match status" value="1"/>
</dbReference>
<evidence type="ECO:0000313" key="7">
    <source>
        <dbReference type="EMBL" id="KAH7132383.1"/>
    </source>
</evidence>
<dbReference type="GO" id="GO:0005634">
    <property type="term" value="C:nucleus"/>
    <property type="evidence" value="ECO:0007669"/>
    <property type="project" value="TreeGrafter"/>
</dbReference>
<dbReference type="AlphaFoldDB" id="A0A9P9E7J8"/>
<dbReference type="PANTHER" id="PTHR45626">
    <property type="entry name" value="TRANSCRIPTION TERMINATION FACTOR 2-RELATED"/>
    <property type="match status" value="1"/>
</dbReference>
<keyword evidence="8" id="KW-1185">Reference proteome</keyword>
<evidence type="ECO:0000259" key="6">
    <source>
        <dbReference type="PROSITE" id="PS51192"/>
    </source>
</evidence>
<dbReference type="InterPro" id="IPR038718">
    <property type="entry name" value="SNF2-like_sf"/>
</dbReference>
<dbReference type="OrthoDB" id="2020972at2759"/>
<feature type="compositionally biased region" description="Acidic residues" evidence="5">
    <location>
        <begin position="481"/>
        <end position="496"/>
    </location>
</feature>
<dbReference type="InterPro" id="IPR050628">
    <property type="entry name" value="SNF2_RAD54_helicase_TF"/>
</dbReference>
<dbReference type="Proteomes" id="UP000700596">
    <property type="component" value="Unassembled WGS sequence"/>
</dbReference>
<evidence type="ECO:0000256" key="5">
    <source>
        <dbReference type="SAM" id="MobiDB-lite"/>
    </source>
</evidence>
<protein>
    <submittedName>
        <fullName evidence="7">P-loop containing nucleoside triphosphate hydrolase protein</fullName>
    </submittedName>
</protein>
<dbReference type="GO" id="GO:0006281">
    <property type="term" value="P:DNA repair"/>
    <property type="evidence" value="ECO:0007669"/>
    <property type="project" value="TreeGrafter"/>
</dbReference>
<dbReference type="PROSITE" id="PS51192">
    <property type="entry name" value="HELICASE_ATP_BIND_1"/>
    <property type="match status" value="1"/>
</dbReference>
<dbReference type="Gene3D" id="3.40.50.10810">
    <property type="entry name" value="Tandem AAA-ATPase domain"/>
    <property type="match status" value="1"/>
</dbReference>
<name>A0A9P9E7J8_9PLEO</name>
<evidence type="ECO:0000256" key="2">
    <source>
        <dbReference type="ARBA" id="ARBA00022801"/>
    </source>
</evidence>
<dbReference type="Gene3D" id="3.40.50.300">
    <property type="entry name" value="P-loop containing nucleotide triphosphate hydrolases"/>
    <property type="match status" value="1"/>
</dbReference>
<keyword evidence="2 7" id="KW-0378">Hydrolase</keyword>
<proteinExistence type="predicted"/>
<comment type="caution">
    <text evidence="7">The sequence shown here is derived from an EMBL/GenBank/DDBJ whole genome shotgun (WGS) entry which is preliminary data.</text>
</comment>
<dbReference type="GO" id="GO:0008094">
    <property type="term" value="F:ATP-dependent activity, acting on DNA"/>
    <property type="evidence" value="ECO:0007669"/>
    <property type="project" value="TreeGrafter"/>
</dbReference>
<feature type="domain" description="Helicase ATP-binding" evidence="6">
    <location>
        <begin position="1"/>
        <end position="113"/>
    </location>
</feature>